<dbReference type="Pfam" id="PF02814">
    <property type="entry name" value="UreE_N"/>
    <property type="match status" value="1"/>
</dbReference>
<feature type="compositionally biased region" description="Basic and acidic residues" evidence="6">
    <location>
        <begin position="161"/>
        <end position="173"/>
    </location>
</feature>
<dbReference type="InterPro" id="IPR036118">
    <property type="entry name" value="UreE_N_sf"/>
</dbReference>
<dbReference type="GO" id="GO:0016151">
    <property type="term" value="F:nickel cation binding"/>
    <property type="evidence" value="ECO:0007669"/>
    <property type="project" value="UniProtKB-UniRule"/>
</dbReference>
<feature type="domain" description="UreE urease accessory N-terminal" evidence="7">
    <location>
        <begin position="8"/>
        <end position="72"/>
    </location>
</feature>
<reference evidence="8" key="1">
    <citation type="submission" date="2024-06" db="EMBL/GenBank/DDBJ databases">
        <title>Mesorhizobium karijinii sp. nov., a symbiont of the iconic Swainsona formosa from arid Australia.</title>
        <authorList>
            <person name="Hill Y.J."/>
            <person name="Watkin E.L.J."/>
            <person name="O'Hara G.W."/>
            <person name="Terpolilli J."/>
            <person name="Tye M.L."/>
            <person name="Kohlmeier M.G."/>
        </authorList>
    </citation>
    <scope>NUCLEOTIDE SEQUENCE</scope>
    <source>
        <strain evidence="8">WSM2240</strain>
    </source>
</reference>
<dbReference type="InterPro" id="IPR004029">
    <property type="entry name" value="UreE_N"/>
</dbReference>
<evidence type="ECO:0000259" key="7">
    <source>
        <dbReference type="SMART" id="SM00988"/>
    </source>
</evidence>
<feature type="compositionally biased region" description="Basic residues" evidence="6">
    <location>
        <begin position="150"/>
        <end position="160"/>
    </location>
</feature>
<proteinExistence type="inferred from homology"/>
<dbReference type="SUPFAM" id="SSF69287">
    <property type="entry name" value="Urease metallochaperone UreE, N-terminal domain"/>
    <property type="match status" value="1"/>
</dbReference>
<dbReference type="Gene3D" id="2.60.260.20">
    <property type="entry name" value="Urease metallochaperone UreE, N-terminal domain"/>
    <property type="match status" value="1"/>
</dbReference>
<keyword evidence="2 5" id="KW-0963">Cytoplasm</keyword>
<dbReference type="Gene3D" id="3.30.70.790">
    <property type="entry name" value="UreE, C-terminal domain"/>
    <property type="match status" value="1"/>
</dbReference>
<dbReference type="GO" id="GO:0005737">
    <property type="term" value="C:cytoplasm"/>
    <property type="evidence" value="ECO:0007669"/>
    <property type="project" value="UniProtKB-SubCell"/>
</dbReference>
<feature type="region of interest" description="Disordered" evidence="6">
    <location>
        <begin position="146"/>
        <end position="186"/>
    </location>
</feature>
<comment type="similarity">
    <text evidence="5">Belongs to the UreE family.</text>
</comment>
<dbReference type="GO" id="GO:0006457">
    <property type="term" value="P:protein folding"/>
    <property type="evidence" value="ECO:0007669"/>
    <property type="project" value="InterPro"/>
</dbReference>
<gene>
    <name evidence="5" type="primary">ureE</name>
    <name evidence="8" type="ORF">ABVK50_25865</name>
</gene>
<evidence type="ECO:0000256" key="1">
    <source>
        <dbReference type="ARBA" id="ARBA00004496"/>
    </source>
</evidence>
<dbReference type="SUPFAM" id="SSF69737">
    <property type="entry name" value="Urease metallochaperone UreE, C-terminal domain"/>
    <property type="match status" value="1"/>
</dbReference>
<evidence type="ECO:0000256" key="6">
    <source>
        <dbReference type="SAM" id="MobiDB-lite"/>
    </source>
</evidence>
<evidence type="ECO:0000256" key="4">
    <source>
        <dbReference type="ARBA" id="ARBA00023186"/>
    </source>
</evidence>
<dbReference type="GO" id="GO:0019627">
    <property type="term" value="P:urea metabolic process"/>
    <property type="evidence" value="ECO:0007669"/>
    <property type="project" value="InterPro"/>
</dbReference>
<keyword evidence="4 5" id="KW-0143">Chaperone</keyword>
<dbReference type="HAMAP" id="MF_00822">
    <property type="entry name" value="UreE"/>
    <property type="match status" value="1"/>
</dbReference>
<organism evidence="8">
    <name type="scientific">Mesorhizobium sp. WSM2240</name>
    <dbReference type="NCBI Taxonomy" id="3228851"/>
    <lineage>
        <taxon>Bacteria</taxon>
        <taxon>Pseudomonadati</taxon>
        <taxon>Pseudomonadota</taxon>
        <taxon>Alphaproteobacteria</taxon>
        <taxon>Hyphomicrobiales</taxon>
        <taxon>Phyllobacteriaceae</taxon>
        <taxon>Mesorhizobium</taxon>
    </lineage>
</organism>
<dbReference type="InterPro" id="IPR012406">
    <property type="entry name" value="UreE"/>
</dbReference>
<dbReference type="CDD" id="cd00571">
    <property type="entry name" value="UreE"/>
    <property type="match status" value="1"/>
</dbReference>
<dbReference type="GO" id="GO:0065003">
    <property type="term" value="P:protein-containing complex assembly"/>
    <property type="evidence" value="ECO:0007669"/>
    <property type="project" value="InterPro"/>
</dbReference>
<dbReference type="SMART" id="SM00988">
    <property type="entry name" value="UreE_N"/>
    <property type="match status" value="1"/>
</dbReference>
<evidence type="ECO:0000256" key="2">
    <source>
        <dbReference type="ARBA" id="ARBA00022490"/>
    </source>
</evidence>
<dbReference type="RefSeq" id="WP_353643856.1">
    <property type="nucleotide sequence ID" value="NZ_CP159253.1"/>
</dbReference>
<evidence type="ECO:0000313" key="8">
    <source>
        <dbReference type="EMBL" id="XCG48612.1"/>
    </source>
</evidence>
<keyword evidence="3 5" id="KW-0533">Nickel</keyword>
<dbReference type="InterPro" id="IPR007864">
    <property type="entry name" value="UreE_C_dom"/>
</dbReference>
<accession>A0AAU8CP33</accession>
<dbReference type="AlphaFoldDB" id="A0AAU8CP33"/>
<dbReference type="Pfam" id="PF05194">
    <property type="entry name" value="UreE_C"/>
    <property type="match status" value="1"/>
</dbReference>
<dbReference type="EMBL" id="CP159253">
    <property type="protein sequence ID" value="XCG48612.1"/>
    <property type="molecule type" value="Genomic_DNA"/>
</dbReference>
<dbReference type="GO" id="GO:0051082">
    <property type="term" value="F:unfolded protein binding"/>
    <property type="evidence" value="ECO:0007669"/>
    <property type="project" value="UniProtKB-UniRule"/>
</dbReference>
<evidence type="ECO:0000256" key="5">
    <source>
        <dbReference type="HAMAP-Rule" id="MF_00822"/>
    </source>
</evidence>
<comment type="function">
    <text evidence="5">Involved in urease metallocenter assembly. Binds nickel. Probably functions as a nickel donor during metallocenter assembly.</text>
</comment>
<sequence length="186" mass="20360">MLRAASFIRAAGILGDPGRPLPFDLAVLTSEERHLRRKVIELVHGDRLLVDLPDPVVLEHQDVLVLNDGRHVEIIAAEEELYEIRAAGPVQLTELAWHIGNRHLAAQIEEQRILILPDPVIKAMLEGLGASVADTVEIFRPARGAYSGAGHRRGHHHHDHGHSQDHPGPDHGHGASASHGHAHSHD</sequence>
<protein>
    <recommendedName>
        <fullName evidence="5">Urease accessory protein UreE</fullName>
    </recommendedName>
</protein>
<name>A0AAU8CP33_9HYPH</name>
<evidence type="ECO:0000256" key="3">
    <source>
        <dbReference type="ARBA" id="ARBA00022596"/>
    </source>
</evidence>
<comment type="subcellular location">
    <subcellularLocation>
        <location evidence="1 5">Cytoplasm</location>
    </subcellularLocation>
</comment>